<dbReference type="Proteomes" id="UP000325315">
    <property type="component" value="Unassembled WGS sequence"/>
</dbReference>
<dbReference type="EMBL" id="SMMG02000009">
    <property type="protein sequence ID" value="KAA3461617.1"/>
    <property type="molecule type" value="Genomic_DNA"/>
</dbReference>
<protein>
    <submittedName>
        <fullName evidence="1">Uncharacterized protein</fullName>
    </submittedName>
</protein>
<reference evidence="1" key="1">
    <citation type="submission" date="2019-08" db="EMBL/GenBank/DDBJ databases">
        <authorList>
            <person name="Liu F."/>
        </authorList>
    </citation>
    <scope>NUCLEOTIDE SEQUENCE [LARGE SCALE GENOMIC DNA]</scope>
    <source>
        <strain evidence="1">PA1801</strain>
        <tissue evidence="1">Leaf</tissue>
    </source>
</reference>
<dbReference type="OrthoDB" id="1000633at2759"/>
<organism evidence="1 2">
    <name type="scientific">Gossypium australe</name>
    <dbReference type="NCBI Taxonomy" id="47621"/>
    <lineage>
        <taxon>Eukaryota</taxon>
        <taxon>Viridiplantae</taxon>
        <taxon>Streptophyta</taxon>
        <taxon>Embryophyta</taxon>
        <taxon>Tracheophyta</taxon>
        <taxon>Spermatophyta</taxon>
        <taxon>Magnoliopsida</taxon>
        <taxon>eudicotyledons</taxon>
        <taxon>Gunneridae</taxon>
        <taxon>Pentapetalae</taxon>
        <taxon>rosids</taxon>
        <taxon>malvids</taxon>
        <taxon>Malvales</taxon>
        <taxon>Malvaceae</taxon>
        <taxon>Malvoideae</taxon>
        <taxon>Gossypium</taxon>
    </lineage>
</organism>
<keyword evidence="2" id="KW-1185">Reference proteome</keyword>
<proteinExistence type="predicted"/>
<sequence>MLIELAKEGKMRRFGLEADLLGIVFMCLNVRNCAKKIMKECHDSRWAGYPVYEETLVYGYPPVSPFEQVIHDRIPFQSHISRYSIKGILLNILSTIE</sequence>
<name>A0A5B6UX46_9ROSI</name>
<dbReference type="AlphaFoldDB" id="A0A5B6UX46"/>
<evidence type="ECO:0000313" key="1">
    <source>
        <dbReference type="EMBL" id="KAA3461617.1"/>
    </source>
</evidence>
<accession>A0A5B6UX46</accession>
<comment type="caution">
    <text evidence="1">The sequence shown here is derived from an EMBL/GenBank/DDBJ whole genome shotgun (WGS) entry which is preliminary data.</text>
</comment>
<evidence type="ECO:0000313" key="2">
    <source>
        <dbReference type="Proteomes" id="UP000325315"/>
    </source>
</evidence>
<gene>
    <name evidence="1" type="ORF">EPI10_028175</name>
</gene>